<dbReference type="Pfam" id="PF00450">
    <property type="entry name" value="Peptidase_S10"/>
    <property type="match status" value="1"/>
</dbReference>
<proteinExistence type="inferred from homology"/>
<gene>
    <name evidence="17" type="ORF">DL546_008300</name>
</gene>
<dbReference type="InterPro" id="IPR001563">
    <property type="entry name" value="Peptidase_S10"/>
</dbReference>
<dbReference type="PANTHER" id="PTHR11802">
    <property type="entry name" value="SERINE PROTEASE FAMILY S10 SERINE CARBOXYPEPTIDASE"/>
    <property type="match status" value="1"/>
</dbReference>
<dbReference type="Gene3D" id="3.40.50.1240">
    <property type="entry name" value="Phosphoglycerate mutase-like"/>
    <property type="match status" value="1"/>
</dbReference>
<reference evidence="17 18" key="1">
    <citation type="submission" date="2018-08" db="EMBL/GenBank/DDBJ databases">
        <title>Draft genome of the lignicolous fungus Coniochaeta pulveracea.</title>
        <authorList>
            <person name="Borstlap C.J."/>
            <person name="De Witt R.N."/>
            <person name="Botha A."/>
            <person name="Volschenk H."/>
        </authorList>
    </citation>
    <scope>NUCLEOTIDE SEQUENCE [LARGE SCALE GENOMIC DNA]</scope>
    <source>
        <strain evidence="17 18">CAB683</strain>
    </source>
</reference>
<feature type="coiled-coil region" evidence="15">
    <location>
        <begin position="324"/>
        <end position="355"/>
    </location>
</feature>
<accession>A0A420YJ31</accession>
<dbReference type="InterPro" id="IPR033124">
    <property type="entry name" value="Ser_caboxypep_his_AS"/>
</dbReference>
<dbReference type="SUPFAM" id="SSF53474">
    <property type="entry name" value="alpha/beta-Hydrolases"/>
    <property type="match status" value="1"/>
</dbReference>
<comment type="catalytic activity">
    <reaction evidence="1">
        <text>Preferential release of a C-terminal arginine or lysine residue.</text>
        <dbReference type="EC" id="3.4.16.6"/>
    </reaction>
</comment>
<evidence type="ECO:0000256" key="3">
    <source>
        <dbReference type="ARBA" id="ARBA00009431"/>
    </source>
</evidence>
<dbReference type="SUPFAM" id="SSF53254">
    <property type="entry name" value="Phosphoglycerate mutase-like"/>
    <property type="match status" value="1"/>
</dbReference>
<dbReference type="InterPro" id="IPR029033">
    <property type="entry name" value="His_PPase_superfam"/>
</dbReference>
<evidence type="ECO:0000256" key="13">
    <source>
        <dbReference type="ARBA" id="ARBA00037356"/>
    </source>
</evidence>
<evidence type="ECO:0000313" key="17">
    <source>
        <dbReference type="EMBL" id="RKU47845.1"/>
    </source>
</evidence>
<protein>
    <recommendedName>
        <fullName evidence="14">Carboxypeptidase</fullName>
        <ecNumber evidence="14">3.4.16.-</ecNumber>
    </recommendedName>
</protein>
<comment type="subcellular location">
    <subcellularLocation>
        <location evidence="2">Cell membrane</location>
        <topology evidence="2">Lipid-anchor</topology>
        <topology evidence="2">GPI-anchor</topology>
    </subcellularLocation>
</comment>
<keyword evidence="15" id="KW-0175">Coiled coil</keyword>
<evidence type="ECO:0000256" key="14">
    <source>
        <dbReference type="RuleBase" id="RU361156"/>
    </source>
</evidence>
<evidence type="ECO:0000256" key="2">
    <source>
        <dbReference type="ARBA" id="ARBA00004609"/>
    </source>
</evidence>
<dbReference type="OrthoDB" id="443318at2759"/>
<evidence type="ECO:0000256" key="16">
    <source>
        <dbReference type="SAM" id="MobiDB-lite"/>
    </source>
</evidence>
<dbReference type="EMBL" id="QVQW01000007">
    <property type="protein sequence ID" value="RKU47845.1"/>
    <property type="molecule type" value="Genomic_DNA"/>
</dbReference>
<dbReference type="InterPro" id="IPR013078">
    <property type="entry name" value="His_Pase_superF_clade-1"/>
</dbReference>
<feature type="compositionally biased region" description="Low complexity" evidence="16">
    <location>
        <begin position="1014"/>
        <end position="1025"/>
    </location>
</feature>
<evidence type="ECO:0000256" key="7">
    <source>
        <dbReference type="ARBA" id="ARBA00022670"/>
    </source>
</evidence>
<comment type="similarity">
    <text evidence="3 14">Belongs to the peptidase S10 family.</text>
</comment>
<dbReference type="Pfam" id="PF00300">
    <property type="entry name" value="His_Phos_1"/>
    <property type="match status" value="1"/>
</dbReference>
<evidence type="ECO:0000256" key="1">
    <source>
        <dbReference type="ARBA" id="ARBA00001003"/>
    </source>
</evidence>
<dbReference type="GO" id="GO:0006508">
    <property type="term" value="P:proteolysis"/>
    <property type="evidence" value="ECO:0007669"/>
    <property type="project" value="UniProtKB-KW"/>
</dbReference>
<evidence type="ECO:0000256" key="5">
    <source>
        <dbReference type="ARBA" id="ARBA00022622"/>
    </source>
</evidence>
<dbReference type="GO" id="GO:0004185">
    <property type="term" value="F:serine-type carboxypeptidase activity"/>
    <property type="evidence" value="ECO:0007669"/>
    <property type="project" value="UniProtKB-UniRule"/>
</dbReference>
<keyword evidence="6 14" id="KW-0121">Carboxypeptidase</keyword>
<dbReference type="GO" id="GO:0005886">
    <property type="term" value="C:plasma membrane"/>
    <property type="evidence" value="ECO:0007669"/>
    <property type="project" value="UniProtKB-SubCell"/>
</dbReference>
<organism evidence="17 18">
    <name type="scientific">Coniochaeta pulveracea</name>
    <dbReference type="NCBI Taxonomy" id="177199"/>
    <lineage>
        <taxon>Eukaryota</taxon>
        <taxon>Fungi</taxon>
        <taxon>Dikarya</taxon>
        <taxon>Ascomycota</taxon>
        <taxon>Pezizomycotina</taxon>
        <taxon>Sordariomycetes</taxon>
        <taxon>Sordariomycetidae</taxon>
        <taxon>Coniochaetales</taxon>
        <taxon>Coniochaetaceae</taxon>
        <taxon>Coniochaeta</taxon>
    </lineage>
</organism>
<dbReference type="SMART" id="SM00855">
    <property type="entry name" value="PGAM"/>
    <property type="match status" value="1"/>
</dbReference>
<feature type="region of interest" description="Disordered" evidence="16">
    <location>
        <begin position="1003"/>
        <end position="1025"/>
    </location>
</feature>
<evidence type="ECO:0000256" key="6">
    <source>
        <dbReference type="ARBA" id="ARBA00022645"/>
    </source>
</evidence>
<dbReference type="GO" id="GO:0098552">
    <property type="term" value="C:side of membrane"/>
    <property type="evidence" value="ECO:0007669"/>
    <property type="project" value="UniProtKB-KW"/>
</dbReference>
<keyword evidence="7 14" id="KW-0645">Protease</keyword>
<evidence type="ECO:0000256" key="4">
    <source>
        <dbReference type="ARBA" id="ARBA00022475"/>
    </source>
</evidence>
<dbReference type="CDD" id="cd07067">
    <property type="entry name" value="HP_PGM_like"/>
    <property type="match status" value="1"/>
</dbReference>
<keyword evidence="5" id="KW-0336">GPI-anchor</keyword>
<keyword evidence="10" id="KW-0843">Virulence</keyword>
<comment type="function">
    <text evidence="13">Extracellular serine carboxypeptidase that contributes to pathogenicity.</text>
</comment>
<keyword evidence="18" id="KW-1185">Reference proteome</keyword>
<dbReference type="PROSITE" id="PS00131">
    <property type="entry name" value="CARBOXYPEPT_SER_SER"/>
    <property type="match status" value="1"/>
</dbReference>
<evidence type="ECO:0000313" key="18">
    <source>
        <dbReference type="Proteomes" id="UP000275385"/>
    </source>
</evidence>
<dbReference type="STRING" id="177199.A0A420YJ31"/>
<evidence type="ECO:0000256" key="10">
    <source>
        <dbReference type="ARBA" id="ARBA00023026"/>
    </source>
</evidence>
<comment type="caution">
    <text evidence="17">The sequence shown here is derived from an EMBL/GenBank/DDBJ whole genome shotgun (WGS) entry which is preliminary data.</text>
</comment>
<dbReference type="PANTHER" id="PTHR11802:SF189">
    <property type="entry name" value="CARBOXYPEPTIDASE"/>
    <property type="match status" value="1"/>
</dbReference>
<dbReference type="Gene3D" id="3.40.50.1820">
    <property type="entry name" value="alpha/beta hydrolase"/>
    <property type="match status" value="1"/>
</dbReference>
<dbReference type="PROSITE" id="PS00560">
    <property type="entry name" value="CARBOXYPEPT_SER_HIS"/>
    <property type="match status" value="1"/>
</dbReference>
<evidence type="ECO:0000256" key="9">
    <source>
        <dbReference type="ARBA" id="ARBA00022801"/>
    </source>
</evidence>
<evidence type="ECO:0000256" key="12">
    <source>
        <dbReference type="ARBA" id="ARBA00023288"/>
    </source>
</evidence>
<keyword evidence="8" id="KW-0732">Signal</keyword>
<dbReference type="Proteomes" id="UP000275385">
    <property type="component" value="Unassembled WGS sequence"/>
</dbReference>
<dbReference type="AlphaFoldDB" id="A0A420YJ31"/>
<dbReference type="GO" id="GO:0000324">
    <property type="term" value="C:fungal-type vacuole"/>
    <property type="evidence" value="ECO:0007669"/>
    <property type="project" value="TreeGrafter"/>
</dbReference>
<evidence type="ECO:0000256" key="15">
    <source>
        <dbReference type="SAM" id="Coils"/>
    </source>
</evidence>
<dbReference type="EC" id="3.4.16.-" evidence="14"/>
<dbReference type="InterPro" id="IPR029058">
    <property type="entry name" value="AB_hydrolase_fold"/>
</dbReference>
<keyword evidence="5" id="KW-0472">Membrane</keyword>
<sequence>MEPFRWKYSFGHPLLAPETDNPYFDPLDKTCSHEFTDQKQISGTVKELGRSIIADGVAQNIQHLLPLNERSWEQTLDKLTHSELENTKLIYVTRHGESTHNVKSQTYGKGLYYQFYAINPDPVDIDPGLNEDGVKQAIQVGRTLQALFNVRYDMPRPTKFYSSPLRRCVQTTILATKEYSGIEEPTIHVRDRLREWIGWDHHHSSDQTSTKQEIVNLGQDMGAKIVVDREGEVDPMVENGKFNTKETYADVVVRMTDELNEIFDNDKNDRAIHLFLHNRCFRSFLRAIGYGRGQDFDMQNCATAVFLVSRVRDPNPELTEEEFRQEKEEDLKEILEDKAQLKREAERRLKEAPEETAEQWYLDLTDDHDQALFKQWRPQLDYVWLDQMRRMHVPSVSVGSVPPTPDGRTVINSTVQSGAYLSYKETKICETTEGVKSYAGYVHLPPNALEGQNYAIHTFFWFFESRKNPANSPLSVWLQGGPGSPTVVAAISENGPCSVNNDSATTELNPWSWNNEVNMLYIDQPVQTGFSYDTLHNGTLDELFTPFFAQLSDFKNGVVPENTLTTLAGTFYSESNSTSANTTMQASRALWHFLQTWTSDFPEYKSNINQGRDTLSIWGESYGGHYGPITADYISKQNALIQSGKIAKPAKQLHVETLGLVNACIDGPTQIPLYPQMAYNNTYNLKTYNESTFELSTSKIPACLDLIKTCQNLADERDPEGFGNNPEVNFACHKAYKWCFDNVANTYPDKQRNIFDIASPYITSFPPKWPAGYLNRGDVQQALGVPLNFTGLSWAAYQAFPQTGDFMLGHGLEALGRLLDAGTKIALVYGDRDYQCNWLGGEAISLHIPSSNLTSADFAKAGYAKLETNSSYTGGWTRQHGRLSFSRVFNAGHAVPYYQPETAYQIFNRVMANKDVATGSKSAEGYVSSGEGDAWGGDVTAPAYDSFRQDCYLWDIMETCTADQAKVLKDGKPIVKDFVLVGYTAENGTEVIYPQYAAGTGASPTTTGGGGPSGTSSPSTVPSKGEGMMVGVRRGLVGLVGFVAVWLIL</sequence>
<dbReference type="InterPro" id="IPR018202">
    <property type="entry name" value="Ser_caboxypep_ser_AS"/>
</dbReference>
<evidence type="ECO:0000256" key="8">
    <source>
        <dbReference type="ARBA" id="ARBA00022729"/>
    </source>
</evidence>
<keyword evidence="4" id="KW-1003">Cell membrane</keyword>
<dbReference type="PRINTS" id="PR00724">
    <property type="entry name" value="CRBOXYPTASEC"/>
</dbReference>
<keyword evidence="9 14" id="KW-0378">Hydrolase</keyword>
<keyword evidence="12" id="KW-0449">Lipoprotein</keyword>
<keyword evidence="11" id="KW-0325">Glycoprotein</keyword>
<name>A0A420YJ31_9PEZI</name>
<evidence type="ECO:0000256" key="11">
    <source>
        <dbReference type="ARBA" id="ARBA00023180"/>
    </source>
</evidence>